<dbReference type="PROSITE" id="PS51296">
    <property type="entry name" value="RIESKE"/>
    <property type="match status" value="1"/>
</dbReference>
<keyword evidence="5" id="KW-1015">Disulfide bond</keyword>
<evidence type="ECO:0000256" key="7">
    <source>
        <dbReference type="SAM" id="Phobius"/>
    </source>
</evidence>
<keyword evidence="10" id="KW-1185">Reference proteome</keyword>
<dbReference type="Gene3D" id="2.102.10.10">
    <property type="entry name" value="Rieske [2Fe-2S] iron-sulphur domain"/>
    <property type="match status" value="1"/>
</dbReference>
<dbReference type="AlphaFoldDB" id="D2R118"/>
<feature type="transmembrane region" description="Helical" evidence="7">
    <location>
        <begin position="32"/>
        <end position="58"/>
    </location>
</feature>
<protein>
    <submittedName>
        <fullName evidence="9">Rieske (2Fe-2S) domain protein</fullName>
    </submittedName>
</protein>
<sequence length="205" mass="21825">MAKSLNPHASGKPKADEPTAQGHGGEPPRRNLLVATLAAAIGGFVGLFPVGAGMALFLNPLLKKKAAAGEGDDKLKRVATIESLPADGTPIQVPVIADKIDAWTGEPNQPVGAVFLRRTSDNKVECLNAICPHAGCMVSYSADRKLFQCPCHTSSFELDGKRILPSPSPRDMDGLVVDETKLASGEVWIDFVNYYPGKEHQEPKA</sequence>
<accession>D2R118</accession>
<evidence type="ECO:0000256" key="5">
    <source>
        <dbReference type="ARBA" id="ARBA00023157"/>
    </source>
</evidence>
<proteinExistence type="predicted"/>
<evidence type="ECO:0000313" key="10">
    <source>
        <dbReference type="Proteomes" id="UP000001887"/>
    </source>
</evidence>
<feature type="region of interest" description="Disordered" evidence="6">
    <location>
        <begin position="1"/>
        <end position="28"/>
    </location>
</feature>
<dbReference type="GO" id="GO:0016020">
    <property type="term" value="C:membrane"/>
    <property type="evidence" value="ECO:0007669"/>
    <property type="project" value="InterPro"/>
</dbReference>
<dbReference type="OrthoDB" id="9767869at2"/>
<evidence type="ECO:0000313" key="9">
    <source>
        <dbReference type="EMBL" id="ADB18503.1"/>
    </source>
</evidence>
<keyword evidence="7" id="KW-1133">Transmembrane helix</keyword>
<dbReference type="InterPro" id="IPR017941">
    <property type="entry name" value="Rieske_2Fe-2S"/>
</dbReference>
<keyword evidence="4" id="KW-0411">Iron-sulfur</keyword>
<dbReference type="GO" id="GO:0046872">
    <property type="term" value="F:metal ion binding"/>
    <property type="evidence" value="ECO:0007669"/>
    <property type="project" value="UniProtKB-KW"/>
</dbReference>
<dbReference type="Proteomes" id="UP000001887">
    <property type="component" value="Chromosome"/>
</dbReference>
<organism evidence="9 10">
    <name type="scientific">Pirellula staleyi (strain ATCC 27377 / DSM 6068 / ICPB 4128)</name>
    <name type="common">Pirella staleyi</name>
    <dbReference type="NCBI Taxonomy" id="530564"/>
    <lineage>
        <taxon>Bacteria</taxon>
        <taxon>Pseudomonadati</taxon>
        <taxon>Planctomycetota</taxon>
        <taxon>Planctomycetia</taxon>
        <taxon>Pirellulales</taxon>
        <taxon>Pirellulaceae</taxon>
        <taxon>Pirellula</taxon>
    </lineage>
</organism>
<gene>
    <name evidence="9" type="ordered locus">Psta_3848</name>
</gene>
<dbReference type="KEGG" id="psl:Psta_3848"/>
<keyword evidence="7" id="KW-0472">Membrane</keyword>
<dbReference type="Pfam" id="PF00355">
    <property type="entry name" value="Rieske"/>
    <property type="match status" value="1"/>
</dbReference>
<keyword evidence="2" id="KW-0479">Metal-binding</keyword>
<evidence type="ECO:0000256" key="2">
    <source>
        <dbReference type="ARBA" id="ARBA00022723"/>
    </source>
</evidence>
<feature type="domain" description="Rieske" evidence="8">
    <location>
        <begin position="92"/>
        <end position="189"/>
    </location>
</feature>
<dbReference type="eggNOG" id="COG0723">
    <property type="taxonomic scope" value="Bacteria"/>
</dbReference>
<dbReference type="HOGENOM" id="CLU_055690_1_1_0"/>
<evidence type="ECO:0000256" key="1">
    <source>
        <dbReference type="ARBA" id="ARBA00022714"/>
    </source>
</evidence>
<keyword evidence="3" id="KW-0408">Iron</keyword>
<name>D2R118_PIRSD</name>
<dbReference type="EMBL" id="CP001848">
    <property type="protein sequence ID" value="ADB18503.1"/>
    <property type="molecule type" value="Genomic_DNA"/>
</dbReference>
<evidence type="ECO:0000259" key="8">
    <source>
        <dbReference type="PROSITE" id="PS51296"/>
    </source>
</evidence>
<evidence type="ECO:0000256" key="3">
    <source>
        <dbReference type="ARBA" id="ARBA00023004"/>
    </source>
</evidence>
<dbReference type="GO" id="GO:0051537">
    <property type="term" value="F:2 iron, 2 sulfur cluster binding"/>
    <property type="evidence" value="ECO:0007669"/>
    <property type="project" value="UniProtKB-KW"/>
</dbReference>
<dbReference type="CDD" id="cd03467">
    <property type="entry name" value="Rieske"/>
    <property type="match status" value="1"/>
</dbReference>
<keyword evidence="7" id="KW-0812">Transmembrane</keyword>
<dbReference type="STRING" id="530564.Psta_3848"/>
<evidence type="ECO:0000256" key="4">
    <source>
        <dbReference type="ARBA" id="ARBA00023014"/>
    </source>
</evidence>
<dbReference type="SUPFAM" id="SSF50022">
    <property type="entry name" value="ISP domain"/>
    <property type="match status" value="1"/>
</dbReference>
<dbReference type="InterPro" id="IPR005805">
    <property type="entry name" value="Rieske_Fe-S_prot_C"/>
</dbReference>
<dbReference type="PRINTS" id="PR00162">
    <property type="entry name" value="RIESKE"/>
</dbReference>
<dbReference type="InterPro" id="IPR036922">
    <property type="entry name" value="Rieske_2Fe-2S_sf"/>
</dbReference>
<reference evidence="9 10" key="1">
    <citation type="journal article" date="2009" name="Stand. Genomic Sci.">
        <title>Complete genome sequence of Pirellula staleyi type strain (ATCC 27377).</title>
        <authorList>
            <person name="Clum A."/>
            <person name="Tindall B.J."/>
            <person name="Sikorski J."/>
            <person name="Ivanova N."/>
            <person name="Mavrommatis K."/>
            <person name="Lucas S."/>
            <person name="Glavina del Rio T."/>
            <person name="Nolan M."/>
            <person name="Chen F."/>
            <person name="Tice H."/>
            <person name="Pitluck S."/>
            <person name="Cheng J.F."/>
            <person name="Chertkov O."/>
            <person name="Brettin T."/>
            <person name="Han C."/>
            <person name="Detter J.C."/>
            <person name="Kuske C."/>
            <person name="Bruce D."/>
            <person name="Goodwin L."/>
            <person name="Ovchinikova G."/>
            <person name="Pati A."/>
            <person name="Mikhailova N."/>
            <person name="Chen A."/>
            <person name="Palaniappan K."/>
            <person name="Land M."/>
            <person name="Hauser L."/>
            <person name="Chang Y.J."/>
            <person name="Jeffries C.D."/>
            <person name="Chain P."/>
            <person name="Rohde M."/>
            <person name="Goker M."/>
            <person name="Bristow J."/>
            <person name="Eisen J.A."/>
            <person name="Markowitz V."/>
            <person name="Hugenholtz P."/>
            <person name="Kyrpides N.C."/>
            <person name="Klenk H.P."/>
            <person name="Lapidus A."/>
        </authorList>
    </citation>
    <scope>NUCLEOTIDE SEQUENCE [LARGE SCALE GENOMIC DNA]</scope>
    <source>
        <strain evidence="10">ATCC 27377 / DSM 6068 / ICPB 4128</strain>
    </source>
</reference>
<evidence type="ECO:0000256" key="6">
    <source>
        <dbReference type="SAM" id="MobiDB-lite"/>
    </source>
</evidence>
<keyword evidence="1" id="KW-0001">2Fe-2S</keyword>